<organism evidence="7 8">
    <name type="scientific">Ramlibacter pinisoli</name>
    <dbReference type="NCBI Taxonomy" id="2682844"/>
    <lineage>
        <taxon>Bacteria</taxon>
        <taxon>Pseudomonadati</taxon>
        <taxon>Pseudomonadota</taxon>
        <taxon>Betaproteobacteria</taxon>
        <taxon>Burkholderiales</taxon>
        <taxon>Comamonadaceae</taxon>
        <taxon>Ramlibacter</taxon>
    </lineage>
</organism>
<dbReference type="EMBL" id="WSEL01000003">
    <property type="protein sequence ID" value="MVQ29416.1"/>
    <property type="molecule type" value="Genomic_DNA"/>
</dbReference>
<reference evidence="7 8" key="1">
    <citation type="submission" date="2019-12" db="EMBL/GenBank/DDBJ databases">
        <authorList>
            <person name="Huq M.A."/>
        </authorList>
    </citation>
    <scope>NUCLEOTIDE SEQUENCE [LARGE SCALE GENOMIC DNA]</scope>
    <source>
        <strain evidence="7 8">MAH-25</strain>
    </source>
</reference>
<feature type="domain" description="D-isomer specific 2-hydroxyacid dehydrogenase catalytic" evidence="5">
    <location>
        <begin position="5"/>
        <end position="315"/>
    </location>
</feature>
<evidence type="ECO:0000256" key="3">
    <source>
        <dbReference type="ARBA" id="ARBA00023027"/>
    </source>
</evidence>
<keyword evidence="2 4" id="KW-0560">Oxidoreductase</keyword>
<dbReference type="Gene3D" id="3.40.50.720">
    <property type="entry name" value="NAD(P)-binding Rossmann-like Domain"/>
    <property type="match status" value="2"/>
</dbReference>
<proteinExistence type="inferred from homology"/>
<evidence type="ECO:0000259" key="5">
    <source>
        <dbReference type="Pfam" id="PF00389"/>
    </source>
</evidence>
<sequence length="326" mass="33993">MPSCLVVQPIHPSGIRKLEAAGIEVRRASCADMATVAQEITGCAAVITRNAGLDTAAITAASSLRVIANHGIGTNKIDVAHATGLSIPIVFTPFANAWSVAEHAVMLMLAVGKRLLPSDQAVRGGNWDYRYQPGLQELRGKTLGVVGFGTIGRMTAEIAGRGFGMQVVVHSPAADPAAITAAGARACASLHELLRTADVVSLHRPSRPDTRHLINAATLDVMKRSAILVNTARADLVDTAALAEALRRGGIAGAGIDVFDQEPVPAGQALLGLPNVVLTPHTAGSTDEALQETADQCADQIIEVLAGRRPPHLVNGAVWDARRLPT</sequence>
<keyword evidence="3" id="KW-0520">NAD</keyword>
<dbReference type="InterPro" id="IPR006139">
    <property type="entry name" value="D-isomer_2_OHA_DH_cat_dom"/>
</dbReference>
<dbReference type="Pfam" id="PF00389">
    <property type="entry name" value="2-Hacid_dh"/>
    <property type="match status" value="1"/>
</dbReference>
<comment type="similarity">
    <text evidence="1 4">Belongs to the D-isomer specific 2-hydroxyacid dehydrogenase family.</text>
</comment>
<accession>A0A6N8ITR0</accession>
<feature type="domain" description="D-isomer specific 2-hydroxyacid dehydrogenase NAD-binding" evidence="6">
    <location>
        <begin position="105"/>
        <end position="283"/>
    </location>
</feature>
<dbReference type="FunFam" id="3.40.50.720:FF:000203">
    <property type="entry name" value="D-3-phosphoglycerate dehydrogenase (SerA)"/>
    <property type="match status" value="1"/>
</dbReference>
<evidence type="ECO:0000259" key="6">
    <source>
        <dbReference type="Pfam" id="PF02826"/>
    </source>
</evidence>
<dbReference type="SUPFAM" id="SSF52283">
    <property type="entry name" value="Formate/glycerate dehydrogenase catalytic domain-like"/>
    <property type="match status" value="1"/>
</dbReference>
<dbReference type="PANTHER" id="PTHR42789:SF1">
    <property type="entry name" value="D-ISOMER SPECIFIC 2-HYDROXYACID DEHYDROGENASE FAMILY PROTEIN (AFU_ORTHOLOGUE AFUA_6G10090)"/>
    <property type="match status" value="1"/>
</dbReference>
<dbReference type="PROSITE" id="PS00670">
    <property type="entry name" value="D_2_HYDROXYACID_DH_2"/>
    <property type="match status" value="1"/>
</dbReference>
<dbReference type="Pfam" id="PF02826">
    <property type="entry name" value="2-Hacid_dh_C"/>
    <property type="match status" value="1"/>
</dbReference>
<evidence type="ECO:0008006" key="9">
    <source>
        <dbReference type="Google" id="ProtNLM"/>
    </source>
</evidence>
<gene>
    <name evidence="7" type="ORF">GON04_08155</name>
</gene>
<dbReference type="InterPro" id="IPR006140">
    <property type="entry name" value="D-isomer_DH_NAD-bd"/>
</dbReference>
<dbReference type="CDD" id="cd12173">
    <property type="entry name" value="PGDH_4"/>
    <property type="match status" value="1"/>
</dbReference>
<name>A0A6N8ITR0_9BURK</name>
<evidence type="ECO:0000256" key="4">
    <source>
        <dbReference type="RuleBase" id="RU003719"/>
    </source>
</evidence>
<dbReference type="InterPro" id="IPR029753">
    <property type="entry name" value="D-isomer_DH_CS"/>
</dbReference>
<keyword evidence="8" id="KW-1185">Reference proteome</keyword>
<dbReference type="GO" id="GO:0016616">
    <property type="term" value="F:oxidoreductase activity, acting on the CH-OH group of donors, NAD or NADP as acceptor"/>
    <property type="evidence" value="ECO:0007669"/>
    <property type="project" value="InterPro"/>
</dbReference>
<evidence type="ECO:0000313" key="7">
    <source>
        <dbReference type="EMBL" id="MVQ29416.1"/>
    </source>
</evidence>
<dbReference type="AlphaFoldDB" id="A0A6N8ITR0"/>
<dbReference type="InterPro" id="IPR036291">
    <property type="entry name" value="NAD(P)-bd_dom_sf"/>
</dbReference>
<evidence type="ECO:0000313" key="8">
    <source>
        <dbReference type="Proteomes" id="UP000469385"/>
    </source>
</evidence>
<comment type="caution">
    <text evidence="7">The sequence shown here is derived from an EMBL/GenBank/DDBJ whole genome shotgun (WGS) entry which is preliminary data.</text>
</comment>
<dbReference type="InterPro" id="IPR050857">
    <property type="entry name" value="D-2-hydroxyacid_DH"/>
</dbReference>
<dbReference type="SUPFAM" id="SSF51735">
    <property type="entry name" value="NAD(P)-binding Rossmann-fold domains"/>
    <property type="match status" value="1"/>
</dbReference>
<evidence type="ECO:0000256" key="1">
    <source>
        <dbReference type="ARBA" id="ARBA00005854"/>
    </source>
</evidence>
<dbReference type="PANTHER" id="PTHR42789">
    <property type="entry name" value="D-ISOMER SPECIFIC 2-HYDROXYACID DEHYDROGENASE FAMILY PROTEIN (AFU_ORTHOLOGUE AFUA_6G10090)"/>
    <property type="match status" value="1"/>
</dbReference>
<evidence type="ECO:0000256" key="2">
    <source>
        <dbReference type="ARBA" id="ARBA00023002"/>
    </source>
</evidence>
<dbReference type="RefSeq" id="WP_157397422.1">
    <property type="nucleotide sequence ID" value="NZ_WSEL01000003.1"/>
</dbReference>
<dbReference type="Proteomes" id="UP000469385">
    <property type="component" value="Unassembled WGS sequence"/>
</dbReference>
<dbReference type="GO" id="GO:0051287">
    <property type="term" value="F:NAD binding"/>
    <property type="evidence" value="ECO:0007669"/>
    <property type="project" value="InterPro"/>
</dbReference>
<protein>
    <recommendedName>
        <fullName evidence="9">Hydroxyacid dehydrogenase</fullName>
    </recommendedName>
</protein>